<organism evidence="10 11">
    <name type="scientific">Elysia marginata</name>
    <dbReference type="NCBI Taxonomy" id="1093978"/>
    <lineage>
        <taxon>Eukaryota</taxon>
        <taxon>Metazoa</taxon>
        <taxon>Spiralia</taxon>
        <taxon>Lophotrochozoa</taxon>
        <taxon>Mollusca</taxon>
        <taxon>Gastropoda</taxon>
        <taxon>Heterobranchia</taxon>
        <taxon>Euthyneura</taxon>
        <taxon>Panpulmonata</taxon>
        <taxon>Sacoglossa</taxon>
        <taxon>Placobranchoidea</taxon>
        <taxon>Plakobranchidae</taxon>
        <taxon>Elysia</taxon>
    </lineage>
</organism>
<dbReference type="PROSITE" id="PS50002">
    <property type="entry name" value="SH3"/>
    <property type="match status" value="1"/>
</dbReference>
<feature type="compositionally biased region" description="Basic and acidic residues" evidence="7">
    <location>
        <begin position="76"/>
        <end position="88"/>
    </location>
</feature>
<dbReference type="SUPFAM" id="SSF50044">
    <property type="entry name" value="SH3-domain"/>
    <property type="match status" value="1"/>
</dbReference>
<dbReference type="InterPro" id="IPR001452">
    <property type="entry name" value="SH3_domain"/>
</dbReference>
<feature type="compositionally biased region" description="Polar residues" evidence="7">
    <location>
        <begin position="241"/>
        <end position="255"/>
    </location>
</feature>
<evidence type="ECO:0000256" key="3">
    <source>
        <dbReference type="ARBA" id="ARBA00022443"/>
    </source>
</evidence>
<dbReference type="InterPro" id="IPR036028">
    <property type="entry name" value="SH3-like_dom_sf"/>
</dbReference>
<evidence type="ECO:0000256" key="2">
    <source>
        <dbReference type="ARBA" id="ARBA00005864"/>
    </source>
</evidence>
<evidence type="ECO:0000259" key="8">
    <source>
        <dbReference type="PROSITE" id="PS50002"/>
    </source>
</evidence>
<keyword evidence="10" id="KW-0418">Kinase</keyword>
<feature type="compositionally biased region" description="Pro residues" evidence="7">
    <location>
        <begin position="461"/>
        <end position="472"/>
    </location>
</feature>
<comment type="caution">
    <text evidence="10">The sequence shown here is derived from an EMBL/GenBank/DDBJ whole genome shotgun (WGS) entry which is preliminary data.</text>
</comment>
<dbReference type="Gene3D" id="2.30.30.40">
    <property type="entry name" value="SH3 Domains"/>
    <property type="match status" value="1"/>
</dbReference>
<feature type="compositionally biased region" description="Polar residues" evidence="7">
    <location>
        <begin position="60"/>
        <end position="75"/>
    </location>
</feature>
<evidence type="ECO:0000256" key="6">
    <source>
        <dbReference type="PROSITE-ProRule" id="PRU00192"/>
    </source>
</evidence>
<dbReference type="SMART" id="SM00326">
    <property type="entry name" value="SH3"/>
    <property type="match status" value="1"/>
</dbReference>
<feature type="compositionally biased region" description="Basic and acidic residues" evidence="7">
    <location>
        <begin position="447"/>
        <end position="459"/>
    </location>
</feature>
<evidence type="ECO:0000313" key="11">
    <source>
        <dbReference type="Proteomes" id="UP000762676"/>
    </source>
</evidence>
<evidence type="ECO:0000256" key="1">
    <source>
        <dbReference type="ARBA" id="ARBA00004496"/>
    </source>
</evidence>
<dbReference type="GO" id="GO:0005737">
    <property type="term" value="C:cytoplasm"/>
    <property type="evidence" value="ECO:0007669"/>
    <property type="project" value="UniProtKB-SubCell"/>
</dbReference>
<feature type="compositionally biased region" description="Low complexity" evidence="7">
    <location>
        <begin position="473"/>
        <end position="488"/>
    </location>
</feature>
<feature type="compositionally biased region" description="Polar residues" evidence="7">
    <location>
        <begin position="382"/>
        <end position="391"/>
    </location>
</feature>
<dbReference type="InterPro" id="IPR037781">
    <property type="entry name" value="SKAP_fam"/>
</dbReference>
<dbReference type="AlphaFoldDB" id="A0AAV4EHU4"/>
<gene>
    <name evidence="10" type="ORF">ElyMa_003520900</name>
</gene>
<reference evidence="10 11" key="1">
    <citation type="journal article" date="2021" name="Elife">
        <title>Chloroplast acquisition without the gene transfer in kleptoplastic sea slugs, Plakobranchus ocellatus.</title>
        <authorList>
            <person name="Maeda T."/>
            <person name="Takahashi S."/>
            <person name="Yoshida T."/>
            <person name="Shimamura S."/>
            <person name="Takaki Y."/>
            <person name="Nagai Y."/>
            <person name="Toyoda A."/>
            <person name="Suzuki Y."/>
            <person name="Arimoto A."/>
            <person name="Ishii H."/>
            <person name="Satoh N."/>
            <person name="Nishiyama T."/>
            <person name="Hasebe M."/>
            <person name="Maruyama T."/>
            <person name="Minagawa J."/>
            <person name="Obokata J."/>
            <person name="Shigenobu S."/>
        </authorList>
    </citation>
    <scope>NUCLEOTIDE SEQUENCE [LARGE SCALE GENOMIC DNA]</scope>
</reference>
<accession>A0AAV4EHU4</accession>
<keyword evidence="11" id="KW-1185">Reference proteome</keyword>
<dbReference type="GO" id="GO:0005886">
    <property type="term" value="C:plasma membrane"/>
    <property type="evidence" value="ECO:0007669"/>
    <property type="project" value="TreeGrafter"/>
</dbReference>
<name>A0AAV4EHU4_9GAST</name>
<dbReference type="PANTHER" id="PTHR15129:SF0">
    <property type="entry name" value="SH3 DOMAIN-CONTAINING PROTEIN"/>
    <property type="match status" value="1"/>
</dbReference>
<keyword evidence="4" id="KW-0963">Cytoplasm</keyword>
<dbReference type="PANTHER" id="PTHR15129">
    <property type="entry name" value="SRC-ASSOCIATED ADAPTOR PROTEIN"/>
    <property type="match status" value="1"/>
</dbReference>
<feature type="domain" description="PH" evidence="9">
    <location>
        <begin position="105"/>
        <end position="211"/>
    </location>
</feature>
<feature type="domain" description="SH3" evidence="8">
    <location>
        <begin position="500"/>
        <end position="561"/>
    </location>
</feature>
<dbReference type="InterPro" id="IPR011993">
    <property type="entry name" value="PH-like_dom_sf"/>
</dbReference>
<evidence type="ECO:0000256" key="4">
    <source>
        <dbReference type="ARBA" id="ARBA00022490"/>
    </source>
</evidence>
<sequence length="564" mass="62236">MAPYNEAVKTILADVSKFVNVTLKSEPLSKKAENERTKLVEALEKFYANNYSLAPHSGDEGSTSSHRTPSISGSIEDSKNTTDSHGSEDDYDDNIPPSSLRSLENPTKLGYMDYKRHKEGQILPSSWQKKRYFVLHKRIMYCYKKPSDQKQTFAFLVCGYELNDSPQHTKDAKRKECCFELAMPGKKSHQFLADSKEDLQEWKKHLQQALLAERSSSKENLAEEDDDLYEPLQGGAESISPVAQSEKVSQIQITTEEIPAEEEDDLYTDGTVVDIPPSPTASQPSPSNKSGGGLFSKWFKKKDSEASDKKEKTDDTKSLEKEETSSAIINEFQEEDIYNEVELGLGAGANNSQPPPPPAPETAPPASPAVSTKREQPPPKSPSITSATQAPANAPKLPSRGPVLPPVSPPTSPTPALPPRGPPSSQPPPLPDRDLPPLPERNLPPLPERDLPPLPERNRQPRPPNMPVPPVPSESASSVKASQVVQPQLDKSIIHPREEDYENLYFSAYTCHGVSDSELTFTRGDLIHVISRDLDPQNWWIGELSGKIGLVPKAFLVPAYTEVN</sequence>
<feature type="compositionally biased region" description="Pro residues" evidence="7">
    <location>
        <begin position="353"/>
        <end position="367"/>
    </location>
</feature>
<comment type="subcellular location">
    <subcellularLocation>
        <location evidence="1">Cytoplasm</location>
    </subcellularLocation>
</comment>
<evidence type="ECO:0000313" key="10">
    <source>
        <dbReference type="EMBL" id="GFR60026.1"/>
    </source>
</evidence>
<keyword evidence="3 6" id="KW-0728">SH3 domain</keyword>
<proteinExistence type="inferred from homology"/>
<feature type="compositionally biased region" description="Acidic residues" evidence="7">
    <location>
        <begin position="258"/>
        <end position="267"/>
    </location>
</feature>
<feature type="region of interest" description="Disordered" evidence="7">
    <location>
        <begin position="54"/>
        <end position="107"/>
    </location>
</feature>
<protein>
    <submittedName>
        <fullName evidence="10">Src kinase-associated phosphoprotein 2</fullName>
    </submittedName>
</protein>
<dbReference type="SMART" id="SM00233">
    <property type="entry name" value="PH"/>
    <property type="match status" value="1"/>
</dbReference>
<dbReference type="Gene3D" id="6.10.250.220">
    <property type="match status" value="1"/>
</dbReference>
<dbReference type="Gene3D" id="2.30.29.30">
    <property type="entry name" value="Pleckstrin-homology domain (PH domain)/Phosphotyrosine-binding domain (PTB)"/>
    <property type="match status" value="1"/>
</dbReference>
<dbReference type="Pfam" id="PF00169">
    <property type="entry name" value="PH"/>
    <property type="match status" value="1"/>
</dbReference>
<keyword evidence="10" id="KW-0808">Transferase</keyword>
<evidence type="ECO:0000259" key="9">
    <source>
        <dbReference type="PROSITE" id="PS50003"/>
    </source>
</evidence>
<dbReference type="PROSITE" id="PS50003">
    <property type="entry name" value="PH_DOMAIN"/>
    <property type="match status" value="1"/>
</dbReference>
<feature type="compositionally biased region" description="Basic and acidic residues" evidence="7">
    <location>
        <begin position="301"/>
        <end position="324"/>
    </location>
</feature>
<evidence type="ECO:0000256" key="5">
    <source>
        <dbReference type="ARBA" id="ARBA00022553"/>
    </source>
</evidence>
<dbReference type="SUPFAM" id="SSF50729">
    <property type="entry name" value="PH domain-like"/>
    <property type="match status" value="1"/>
</dbReference>
<feature type="compositionally biased region" description="Pro residues" evidence="7">
    <location>
        <begin position="403"/>
        <end position="446"/>
    </location>
</feature>
<evidence type="ECO:0000256" key="7">
    <source>
        <dbReference type="SAM" id="MobiDB-lite"/>
    </source>
</evidence>
<dbReference type="Proteomes" id="UP000762676">
    <property type="component" value="Unassembled WGS sequence"/>
</dbReference>
<dbReference type="Pfam" id="PF07653">
    <property type="entry name" value="SH3_2"/>
    <property type="match status" value="1"/>
</dbReference>
<feature type="region of interest" description="Disordered" evidence="7">
    <location>
        <begin position="231"/>
        <end position="494"/>
    </location>
</feature>
<comment type="similarity">
    <text evidence="2">Belongs to the SKAP family.</text>
</comment>
<feature type="compositionally biased region" description="Polar residues" evidence="7">
    <location>
        <begin position="96"/>
        <end position="105"/>
    </location>
</feature>
<dbReference type="InterPro" id="IPR001849">
    <property type="entry name" value="PH_domain"/>
</dbReference>
<dbReference type="EMBL" id="BMAT01007217">
    <property type="protein sequence ID" value="GFR60026.1"/>
    <property type="molecule type" value="Genomic_DNA"/>
</dbReference>
<keyword evidence="5" id="KW-0597">Phosphoprotein</keyword>
<dbReference type="GO" id="GO:0016301">
    <property type="term" value="F:kinase activity"/>
    <property type="evidence" value="ECO:0007669"/>
    <property type="project" value="UniProtKB-KW"/>
</dbReference>